<evidence type="ECO:0000259" key="12">
    <source>
        <dbReference type="Pfam" id="PF07715"/>
    </source>
</evidence>
<dbReference type="InterPro" id="IPR012910">
    <property type="entry name" value="Plug_dom"/>
</dbReference>
<dbReference type="Pfam" id="PF07715">
    <property type="entry name" value="Plug"/>
    <property type="match status" value="1"/>
</dbReference>
<keyword evidence="10" id="KW-0732">Signal</keyword>
<comment type="similarity">
    <text evidence="8 9">Belongs to the TonB-dependent receptor family.</text>
</comment>
<dbReference type="Gene3D" id="2.170.130.10">
    <property type="entry name" value="TonB-dependent receptor, plug domain"/>
    <property type="match status" value="1"/>
</dbReference>
<dbReference type="STRING" id="556267.HWAG_00455"/>
<dbReference type="AlphaFoldDB" id="A0A2N3PIE5"/>
<name>A0A2N3PIE5_9HELI</name>
<dbReference type="InterPro" id="IPR037066">
    <property type="entry name" value="Plug_dom_sf"/>
</dbReference>
<feature type="chain" id="PRO_5015001493" evidence="10">
    <location>
        <begin position="35"/>
        <end position="652"/>
    </location>
</feature>
<evidence type="ECO:0000256" key="3">
    <source>
        <dbReference type="ARBA" id="ARBA00022452"/>
    </source>
</evidence>
<feature type="domain" description="TonB-dependent receptor-like beta-barrel" evidence="11">
    <location>
        <begin position="184"/>
        <end position="622"/>
    </location>
</feature>
<keyword evidence="14" id="KW-1185">Reference proteome</keyword>
<accession>A0A2N3PIE5</accession>
<keyword evidence="7 8" id="KW-0998">Cell outer membrane</keyword>
<evidence type="ECO:0000313" key="13">
    <source>
        <dbReference type="EMBL" id="PKT80583.1"/>
    </source>
</evidence>
<dbReference type="PANTHER" id="PTHR30069">
    <property type="entry name" value="TONB-DEPENDENT OUTER MEMBRANE RECEPTOR"/>
    <property type="match status" value="1"/>
</dbReference>
<feature type="signal peptide" evidence="10">
    <location>
        <begin position="1"/>
        <end position="34"/>
    </location>
</feature>
<evidence type="ECO:0000256" key="1">
    <source>
        <dbReference type="ARBA" id="ARBA00004571"/>
    </source>
</evidence>
<keyword evidence="13" id="KW-0675">Receptor</keyword>
<dbReference type="GO" id="GO:0044718">
    <property type="term" value="P:siderophore transmembrane transport"/>
    <property type="evidence" value="ECO:0007669"/>
    <property type="project" value="TreeGrafter"/>
</dbReference>
<evidence type="ECO:0000256" key="8">
    <source>
        <dbReference type="PROSITE-ProRule" id="PRU01360"/>
    </source>
</evidence>
<keyword evidence="3 8" id="KW-1134">Transmembrane beta strand</keyword>
<sequence>MKKNHKNLYPKGFRKKYFSLAAILALNTALLAQSQNTALFEKSDSINKDLKLSVIHAEEFVENTDFKEEFDAQSIALSNAQNIYDFLNTNSLLTIRSNYGNPYTQNIDLRGFGQNGHKNLAIVVDGILFENIDSAAVSLSSIPLDSIQKIEIIRGKGTTKYGSGAVSGILKITTTRKSGGTLNLSYGSYGTLNSQFFTRAVKDTLNIGAYGQYQHTQGERYLNDLSDEKSGSYNKNGGITAFFYPSNDLLLKANLSYAKYGIKYANPISKEAFESDPTLPGNGHTHQKRWDLTYSTGFTSFSDLGIVTDVNLGGSRNASRYVNFDSKYEGKGVFGDFNSHFKNDSFFVEFGGAMRANERENSGQKAEVESLLLYLNGEKYIGDSTFNAGVSTQRVITKQSDIYSKQHNLFGGELGYNYALNSQISLFASYARSFNVPNVDWLLYYDPINFTPVANPYLDVATFDTYQIGTKGIFGIHTIGANAFIIQGKDEAFFGFSKLTGVSANQSLGKTQRIGGEMKFTTQYSSLLYSKLSYAYVESKIKSAEFDGKEIPGVSKHTFTASLNYLPLTNLNLGVHYKYGSKMYDYNDFDNTQGKSPNYQSLNLSASYTFKDFEVYAYVNNLTNHKNAIIVSSAYYPYEFERTFGGGVKYTW</sequence>
<dbReference type="RefSeq" id="WP_101313185.1">
    <property type="nucleotide sequence ID" value="NZ_MBPJ01000041.1"/>
</dbReference>
<evidence type="ECO:0000256" key="6">
    <source>
        <dbReference type="ARBA" id="ARBA00023136"/>
    </source>
</evidence>
<evidence type="ECO:0000256" key="5">
    <source>
        <dbReference type="ARBA" id="ARBA00023077"/>
    </source>
</evidence>
<dbReference type="PROSITE" id="PS52016">
    <property type="entry name" value="TONB_DEPENDENT_REC_3"/>
    <property type="match status" value="1"/>
</dbReference>
<evidence type="ECO:0000256" key="7">
    <source>
        <dbReference type="ARBA" id="ARBA00023237"/>
    </source>
</evidence>
<evidence type="ECO:0000256" key="4">
    <source>
        <dbReference type="ARBA" id="ARBA00022692"/>
    </source>
</evidence>
<comment type="subcellular location">
    <subcellularLocation>
        <location evidence="1 8">Cell outer membrane</location>
        <topology evidence="1 8">Multi-pass membrane protein</topology>
    </subcellularLocation>
</comment>
<dbReference type="OrthoDB" id="9763670at2"/>
<dbReference type="GO" id="GO:0015344">
    <property type="term" value="F:siderophore uptake transmembrane transporter activity"/>
    <property type="evidence" value="ECO:0007669"/>
    <property type="project" value="TreeGrafter"/>
</dbReference>
<evidence type="ECO:0000256" key="2">
    <source>
        <dbReference type="ARBA" id="ARBA00022448"/>
    </source>
</evidence>
<dbReference type="GO" id="GO:0009279">
    <property type="term" value="C:cell outer membrane"/>
    <property type="evidence" value="ECO:0007669"/>
    <property type="project" value="UniProtKB-SubCell"/>
</dbReference>
<dbReference type="InterPro" id="IPR000531">
    <property type="entry name" value="Beta-barrel_TonB"/>
</dbReference>
<keyword evidence="5 9" id="KW-0798">TonB box</keyword>
<keyword evidence="4 8" id="KW-0812">Transmembrane</keyword>
<dbReference type="Proteomes" id="UP000233350">
    <property type="component" value="Unassembled WGS sequence"/>
</dbReference>
<proteinExistence type="inferred from homology"/>
<reference evidence="13 14" key="1">
    <citation type="submission" date="2016-07" db="EMBL/GenBank/DDBJ databases">
        <title>Detection of Helicobacter winghamensis from caecal content of red fox (Vulpes vulpes).</title>
        <authorList>
            <person name="Zanoni R.G."/>
            <person name="Florio D."/>
            <person name="Caffara M."/>
            <person name="Renzi M."/>
            <person name="Parisi A."/>
            <person name="Pasquali F."/>
            <person name="Manfreda G."/>
        </authorList>
    </citation>
    <scope>NUCLEOTIDE SEQUENCE [LARGE SCALE GENOMIC DNA]</scope>
    <source>
        <strain evidence="13 14">295_13</strain>
    </source>
</reference>
<dbReference type="Pfam" id="PF00593">
    <property type="entry name" value="TonB_dep_Rec_b-barrel"/>
    <property type="match status" value="1"/>
</dbReference>
<evidence type="ECO:0000256" key="10">
    <source>
        <dbReference type="SAM" id="SignalP"/>
    </source>
</evidence>
<dbReference type="SUPFAM" id="SSF56935">
    <property type="entry name" value="Porins"/>
    <property type="match status" value="1"/>
</dbReference>
<keyword evidence="6 8" id="KW-0472">Membrane</keyword>
<comment type="caution">
    <text evidence="13">The sequence shown here is derived from an EMBL/GenBank/DDBJ whole genome shotgun (WGS) entry which is preliminary data.</text>
</comment>
<organism evidence="13 14">
    <name type="scientific">Helicobacter winghamensis</name>
    <dbReference type="NCBI Taxonomy" id="157268"/>
    <lineage>
        <taxon>Bacteria</taxon>
        <taxon>Pseudomonadati</taxon>
        <taxon>Campylobacterota</taxon>
        <taxon>Epsilonproteobacteria</taxon>
        <taxon>Campylobacterales</taxon>
        <taxon>Helicobacteraceae</taxon>
        <taxon>Helicobacter</taxon>
    </lineage>
</organism>
<gene>
    <name evidence="13" type="ORF">BCM31_03735</name>
</gene>
<keyword evidence="2 8" id="KW-0813">Transport</keyword>
<protein>
    <submittedName>
        <fullName evidence="13">TonB-dependent receptor</fullName>
    </submittedName>
</protein>
<dbReference type="Gene3D" id="2.40.170.20">
    <property type="entry name" value="TonB-dependent receptor, beta-barrel domain"/>
    <property type="match status" value="1"/>
</dbReference>
<evidence type="ECO:0000256" key="9">
    <source>
        <dbReference type="RuleBase" id="RU003357"/>
    </source>
</evidence>
<dbReference type="InterPro" id="IPR039426">
    <property type="entry name" value="TonB-dep_rcpt-like"/>
</dbReference>
<dbReference type="InterPro" id="IPR036942">
    <property type="entry name" value="Beta-barrel_TonB_sf"/>
</dbReference>
<dbReference type="PANTHER" id="PTHR30069:SF27">
    <property type="entry name" value="BLL4766 PROTEIN"/>
    <property type="match status" value="1"/>
</dbReference>
<evidence type="ECO:0000313" key="14">
    <source>
        <dbReference type="Proteomes" id="UP000233350"/>
    </source>
</evidence>
<dbReference type="EMBL" id="MBPK01000042">
    <property type="protein sequence ID" value="PKT80583.1"/>
    <property type="molecule type" value="Genomic_DNA"/>
</dbReference>
<evidence type="ECO:0000259" key="11">
    <source>
        <dbReference type="Pfam" id="PF00593"/>
    </source>
</evidence>
<feature type="domain" description="TonB-dependent receptor plug" evidence="12">
    <location>
        <begin position="70"/>
        <end position="169"/>
    </location>
</feature>